<dbReference type="GO" id="GO:0000164">
    <property type="term" value="C:protein phosphatase type 1 complex"/>
    <property type="evidence" value="ECO:0007669"/>
    <property type="project" value="TreeGrafter"/>
</dbReference>
<feature type="compositionally biased region" description="Acidic residues" evidence="1">
    <location>
        <begin position="394"/>
        <end position="433"/>
    </location>
</feature>
<dbReference type="InterPro" id="IPR051254">
    <property type="entry name" value="PPP1R15"/>
</dbReference>
<organism evidence="2 3">
    <name type="scientific">Aphidius gifuensis</name>
    <name type="common">Parasitoid wasp</name>
    <dbReference type="NCBI Taxonomy" id="684658"/>
    <lineage>
        <taxon>Eukaryota</taxon>
        <taxon>Metazoa</taxon>
        <taxon>Ecdysozoa</taxon>
        <taxon>Arthropoda</taxon>
        <taxon>Hexapoda</taxon>
        <taxon>Insecta</taxon>
        <taxon>Pterygota</taxon>
        <taxon>Neoptera</taxon>
        <taxon>Endopterygota</taxon>
        <taxon>Hymenoptera</taxon>
        <taxon>Apocrita</taxon>
        <taxon>Ichneumonoidea</taxon>
        <taxon>Braconidae</taxon>
        <taxon>Aphidiinae</taxon>
        <taxon>Aphidius</taxon>
    </lineage>
</organism>
<dbReference type="GO" id="GO:0005783">
    <property type="term" value="C:endoplasmic reticulum"/>
    <property type="evidence" value="ECO:0007669"/>
    <property type="project" value="TreeGrafter"/>
</dbReference>
<evidence type="ECO:0000313" key="3">
    <source>
        <dbReference type="Proteomes" id="UP000639338"/>
    </source>
</evidence>
<gene>
    <name evidence="2" type="ORF">HCN44_004324</name>
</gene>
<dbReference type="OrthoDB" id="5976067at2759"/>
<dbReference type="PANTHER" id="PTHR16489">
    <property type="entry name" value="GH11727P"/>
    <property type="match status" value="1"/>
</dbReference>
<name>A0A834Y0E7_APHGI</name>
<accession>A0A834Y0E7</accession>
<evidence type="ECO:0000313" key="2">
    <source>
        <dbReference type="EMBL" id="KAF7994852.1"/>
    </source>
</evidence>
<dbReference type="PANTHER" id="PTHR16489:SF12">
    <property type="entry name" value="GH11727P"/>
    <property type="match status" value="1"/>
</dbReference>
<dbReference type="EMBL" id="JACMRX010000002">
    <property type="protein sequence ID" value="KAF7994852.1"/>
    <property type="molecule type" value="Genomic_DNA"/>
</dbReference>
<protein>
    <recommendedName>
        <fullName evidence="4">Protein phosphatase 1 regulatory subunit 15A/B C-terminal domain-containing protein</fullName>
    </recommendedName>
</protein>
<feature type="region of interest" description="Disordered" evidence="1">
    <location>
        <begin position="379"/>
        <end position="433"/>
    </location>
</feature>
<comment type="caution">
    <text evidence="2">The sequence shown here is derived from an EMBL/GenBank/DDBJ whole genome shotgun (WGS) entry which is preliminary data.</text>
</comment>
<evidence type="ECO:0008006" key="4">
    <source>
        <dbReference type="Google" id="ProtNLM"/>
    </source>
</evidence>
<sequence>MYSTKEIDASLNSHKNENYRMTHSLSMDDARCNIEKRKNNIFSSVMSMFGSVGNIVSKLPNFMTNINNTLSVTVLPNSTITSEDLLRNLTGSNEHITTDNMYANKSSNFKELLSTDIGSKLLLSQHDHFIDNKIIHTFDWIKEIQHYQQIQQNHQQTNDLNIAIAESLKMDKNYNDNIDKLHLNNIDINDESKMYKDKMKVDEMVIDIDTDVPESQINNNEELLFKKSLTIKSRRKCNVIAKKRKKGKGKLQLRKSGVSQSKHRKERIKHNLYSNIQDDLDTWEGNYIKINNTDKVDDEILQTTGNESDSSYEIIPNYPMFVDTYVLDNSTKIKDCKNKKLDKSETVKMTYEAKSCPEKNNVDTSFVIRERSISNNSTDSDDFSIVFAGGSDGSDCECSTDDEEDDDEDEDEDDEDIEFEDEDVEFQDEDYEEFEDEDYNHYEKKEKKSTNNNKVQFNLQPTVHTMIKWNFAYRAARRGPWEEMARDRDRFKGRIHRVGRVLDKVLNTQHRDCIWHERFATE</sequence>
<dbReference type="Proteomes" id="UP000639338">
    <property type="component" value="Unassembled WGS sequence"/>
</dbReference>
<proteinExistence type="predicted"/>
<dbReference type="GO" id="GO:0019888">
    <property type="term" value="F:protein phosphatase regulator activity"/>
    <property type="evidence" value="ECO:0007669"/>
    <property type="project" value="TreeGrafter"/>
</dbReference>
<evidence type="ECO:0000256" key="1">
    <source>
        <dbReference type="SAM" id="MobiDB-lite"/>
    </source>
</evidence>
<dbReference type="GO" id="GO:0034976">
    <property type="term" value="P:response to endoplasmic reticulum stress"/>
    <property type="evidence" value="ECO:0007669"/>
    <property type="project" value="TreeGrafter"/>
</dbReference>
<reference evidence="2 3" key="1">
    <citation type="submission" date="2020-08" db="EMBL/GenBank/DDBJ databases">
        <title>Aphidius gifuensis genome sequencing and assembly.</title>
        <authorList>
            <person name="Du Z."/>
        </authorList>
    </citation>
    <scope>NUCLEOTIDE SEQUENCE [LARGE SCALE GENOMIC DNA]</scope>
    <source>
        <strain evidence="2">YNYX2018</strain>
        <tissue evidence="2">Adults</tissue>
    </source>
</reference>
<keyword evidence="3" id="KW-1185">Reference proteome</keyword>
<dbReference type="AlphaFoldDB" id="A0A834Y0E7"/>